<dbReference type="RefSeq" id="WP_055052496.1">
    <property type="nucleotide sequence ID" value="NZ_CYZA01000001.1"/>
</dbReference>
<accession>A0A173WSY3</accession>
<dbReference type="AlphaFoldDB" id="A0A173WSY3"/>
<dbReference type="Proteomes" id="UP000095447">
    <property type="component" value="Unassembled WGS sequence"/>
</dbReference>
<keyword evidence="1" id="KW-0255">Endonuclease</keyword>
<dbReference type="SUPFAM" id="SSF56281">
    <property type="entry name" value="Metallo-hydrolase/oxidoreductase"/>
    <property type="match status" value="1"/>
</dbReference>
<dbReference type="PANTHER" id="PTHR46018">
    <property type="entry name" value="ZINC PHOSPHODIESTERASE ELAC PROTEIN 1"/>
    <property type="match status" value="1"/>
</dbReference>
<dbReference type="GO" id="GO:0042781">
    <property type="term" value="F:3'-tRNA processing endoribonuclease activity"/>
    <property type="evidence" value="ECO:0007669"/>
    <property type="project" value="TreeGrafter"/>
</dbReference>
<proteinExistence type="predicted"/>
<dbReference type="InterPro" id="IPR036866">
    <property type="entry name" value="RibonucZ/Hydroxyglut_hydro"/>
</dbReference>
<evidence type="ECO:0000313" key="2">
    <source>
        <dbReference type="EMBL" id="CUN42056.1"/>
    </source>
</evidence>
<sequence>MKLTILGTGNAKVTKCYNTCFALNEDKEYFMIDGGGGNTILKQLEDAGISWKEIRTIFVTHKHIDHLLGIIWMLRMYCQGMARGQFDSEVTIYGHDEVISLLKQMAEMLLTPKETKFIGDKVHLEEVKDGEDRTILGHRVTFFDILSTKAKQFGFCMEYAEGKKLTCCGDEPYNECEQKYAKNSTWLLHEAFCLFSQADKFKPYEKHHSTVKDACELAQKLEAENLILYHTEDKNISRRKELYTEEGRQYYKGNLWIPDDLETYKL</sequence>
<evidence type="ECO:0000256" key="1">
    <source>
        <dbReference type="ARBA" id="ARBA00022759"/>
    </source>
</evidence>
<keyword evidence="1" id="KW-0540">Nuclease</keyword>
<protein>
    <submittedName>
        <fullName evidence="2">Ribonuclease Z</fullName>
    </submittedName>
</protein>
<keyword evidence="1" id="KW-0378">Hydrolase</keyword>
<dbReference type="PANTHER" id="PTHR46018:SF2">
    <property type="entry name" value="ZINC PHOSPHODIESTERASE ELAC PROTEIN 1"/>
    <property type="match status" value="1"/>
</dbReference>
<organism evidence="2 3">
    <name type="scientific">Blautia obeum</name>
    <dbReference type="NCBI Taxonomy" id="40520"/>
    <lineage>
        <taxon>Bacteria</taxon>
        <taxon>Bacillati</taxon>
        <taxon>Bacillota</taxon>
        <taxon>Clostridia</taxon>
        <taxon>Lachnospirales</taxon>
        <taxon>Lachnospiraceae</taxon>
        <taxon>Blautia</taxon>
    </lineage>
</organism>
<gene>
    <name evidence="2" type="ORF">ERS852395_00276</name>
</gene>
<reference evidence="2 3" key="1">
    <citation type="submission" date="2015-09" db="EMBL/GenBank/DDBJ databases">
        <authorList>
            <consortium name="Pathogen Informatics"/>
        </authorList>
    </citation>
    <scope>NUCLEOTIDE SEQUENCE [LARGE SCALE GENOMIC DNA]</scope>
    <source>
        <strain evidence="2 3">2789STDY5608838</strain>
    </source>
</reference>
<name>A0A173WSY3_9FIRM</name>
<evidence type="ECO:0000313" key="3">
    <source>
        <dbReference type="Proteomes" id="UP000095447"/>
    </source>
</evidence>
<dbReference type="Pfam" id="PF23023">
    <property type="entry name" value="Anti-Pycsar_Apyc1"/>
    <property type="match status" value="1"/>
</dbReference>
<dbReference type="EMBL" id="CYZA01000001">
    <property type="protein sequence ID" value="CUN42056.1"/>
    <property type="molecule type" value="Genomic_DNA"/>
</dbReference>
<dbReference type="Gene3D" id="3.60.15.10">
    <property type="entry name" value="Ribonuclease Z/Hydroxyacylglutathione hydrolase-like"/>
    <property type="match status" value="1"/>
</dbReference>